<dbReference type="EMBL" id="BARS01053903">
    <property type="protein sequence ID" value="GAG43763.1"/>
    <property type="molecule type" value="Genomic_DNA"/>
</dbReference>
<evidence type="ECO:0000313" key="1">
    <source>
        <dbReference type="EMBL" id="GAG43763.1"/>
    </source>
</evidence>
<reference evidence="1" key="1">
    <citation type="journal article" date="2014" name="Front. Microbiol.">
        <title>High frequency of phylogenetically diverse reductive dehalogenase-homologous genes in deep subseafloor sedimentary metagenomes.</title>
        <authorList>
            <person name="Kawai M."/>
            <person name="Futagami T."/>
            <person name="Toyoda A."/>
            <person name="Takaki Y."/>
            <person name="Nishi S."/>
            <person name="Hori S."/>
            <person name="Arai W."/>
            <person name="Tsubouchi T."/>
            <person name="Morono Y."/>
            <person name="Uchiyama I."/>
            <person name="Ito T."/>
            <person name="Fujiyama A."/>
            <person name="Inagaki F."/>
            <person name="Takami H."/>
        </authorList>
    </citation>
    <scope>NUCLEOTIDE SEQUENCE</scope>
    <source>
        <strain evidence="1">Expedition CK06-06</strain>
    </source>
</reference>
<gene>
    <name evidence="1" type="ORF">S01H1_79898</name>
</gene>
<proteinExistence type="predicted"/>
<sequence length="109" mass="13771">LWHPWQRLGRMKNLWRGIRNLVLFFPVVWRYRGWDWHYSYVLFMRALELQRNHISECQNHTEWERDVASIDLALARWRVFDNADVWDEENRVWDLLHDHLKRNARGWWD</sequence>
<dbReference type="AlphaFoldDB" id="X0Y4Z7"/>
<feature type="non-terminal residue" evidence="1">
    <location>
        <position position="1"/>
    </location>
</feature>
<comment type="caution">
    <text evidence="1">The sequence shown here is derived from an EMBL/GenBank/DDBJ whole genome shotgun (WGS) entry which is preliminary data.</text>
</comment>
<accession>X0Y4Z7</accession>
<name>X0Y4Z7_9ZZZZ</name>
<organism evidence="1">
    <name type="scientific">marine sediment metagenome</name>
    <dbReference type="NCBI Taxonomy" id="412755"/>
    <lineage>
        <taxon>unclassified sequences</taxon>
        <taxon>metagenomes</taxon>
        <taxon>ecological metagenomes</taxon>
    </lineage>
</organism>
<protein>
    <submittedName>
        <fullName evidence="1">Uncharacterized protein</fullName>
    </submittedName>
</protein>